<dbReference type="InterPro" id="IPR016181">
    <property type="entry name" value="Acyl_CoA_acyltransferase"/>
</dbReference>
<evidence type="ECO:0000313" key="3">
    <source>
        <dbReference type="Proteomes" id="UP000235162"/>
    </source>
</evidence>
<dbReference type="Gene3D" id="3.40.630.30">
    <property type="match status" value="1"/>
</dbReference>
<evidence type="ECO:0000259" key="1">
    <source>
        <dbReference type="PROSITE" id="PS51186"/>
    </source>
</evidence>
<reference evidence="2 3" key="1">
    <citation type="submission" date="2018-01" db="EMBL/GenBank/DDBJ databases">
        <title>The draft genome sequence of Halioglobus japonicus S1-36.</title>
        <authorList>
            <person name="Du Z.-J."/>
            <person name="Shi M.-J."/>
        </authorList>
    </citation>
    <scope>NUCLEOTIDE SEQUENCE [LARGE SCALE GENOMIC DNA]</scope>
    <source>
        <strain evidence="2 3">S1-36</strain>
    </source>
</reference>
<dbReference type="InterPro" id="IPR052523">
    <property type="entry name" value="Trichothecene_AcTrans"/>
</dbReference>
<name>A0AAP8MBP4_9GAMM</name>
<dbReference type="PROSITE" id="PS51186">
    <property type="entry name" value="GNAT"/>
    <property type="match status" value="1"/>
</dbReference>
<dbReference type="EMBL" id="PKUR01000005">
    <property type="protein sequence ID" value="PLW84851.1"/>
    <property type="molecule type" value="Genomic_DNA"/>
</dbReference>
<comment type="caution">
    <text evidence="2">The sequence shown here is derived from an EMBL/GenBank/DDBJ whole genome shotgun (WGS) entry which is preliminary data.</text>
</comment>
<dbReference type="AlphaFoldDB" id="A0AAP8MBP4"/>
<protein>
    <submittedName>
        <fullName evidence="2">GNAT family N-acetyltransferase</fullName>
    </submittedName>
</protein>
<organism evidence="2 3">
    <name type="scientific">Halioglobus japonicus</name>
    <dbReference type="NCBI Taxonomy" id="930805"/>
    <lineage>
        <taxon>Bacteria</taxon>
        <taxon>Pseudomonadati</taxon>
        <taxon>Pseudomonadota</taxon>
        <taxon>Gammaproteobacteria</taxon>
        <taxon>Cellvibrionales</taxon>
        <taxon>Halieaceae</taxon>
        <taxon>Halioglobus</taxon>
    </lineage>
</organism>
<dbReference type="KEGG" id="hja:BST95_00735"/>
<dbReference type="GO" id="GO:0016747">
    <property type="term" value="F:acyltransferase activity, transferring groups other than amino-acyl groups"/>
    <property type="evidence" value="ECO:0007669"/>
    <property type="project" value="InterPro"/>
</dbReference>
<dbReference type="Pfam" id="PF00583">
    <property type="entry name" value="Acetyltransf_1"/>
    <property type="match status" value="1"/>
</dbReference>
<dbReference type="PANTHER" id="PTHR42791:SF1">
    <property type="entry name" value="N-ACETYLTRANSFERASE DOMAIN-CONTAINING PROTEIN"/>
    <property type="match status" value="1"/>
</dbReference>
<dbReference type="SUPFAM" id="SSF55729">
    <property type="entry name" value="Acyl-CoA N-acyltransferases (Nat)"/>
    <property type="match status" value="1"/>
</dbReference>
<dbReference type="Proteomes" id="UP000235162">
    <property type="component" value="Unassembled WGS sequence"/>
</dbReference>
<feature type="domain" description="N-acetyltransferase" evidence="1">
    <location>
        <begin position="44"/>
        <end position="199"/>
    </location>
</feature>
<dbReference type="InterPro" id="IPR000182">
    <property type="entry name" value="GNAT_dom"/>
</dbReference>
<keyword evidence="3" id="KW-1185">Reference proteome</keyword>
<dbReference type="PANTHER" id="PTHR42791">
    <property type="entry name" value="GNAT FAMILY ACETYLTRANSFERASE"/>
    <property type="match status" value="1"/>
</dbReference>
<gene>
    <name evidence="2" type="ORF">C0029_17800</name>
</gene>
<accession>A0AAP8MBP4</accession>
<sequence>MVSAPHIIDGTAGEQARMADALADSFSTDPVMNWVMPAPDIYPGFFRRIIQDIFLPRGICHLDDADRGAGLWLPPGEKFDLKPSAGLVALVAKLLLKSGLAPIRRIPQQAAVFDKYHPKAPHYHLLFVGARQNCQGQGVGSALIKQGLRIVDDAGMPAYLESSNERNVPLYERHGFEVIGEESLPGDGPRVWFMWREARPATTSAGTPRG</sequence>
<evidence type="ECO:0000313" key="2">
    <source>
        <dbReference type="EMBL" id="PLW84851.1"/>
    </source>
</evidence>
<proteinExistence type="predicted"/>
<dbReference type="RefSeq" id="WP_084197751.1">
    <property type="nucleotide sequence ID" value="NZ_BMYL01000006.1"/>
</dbReference>